<dbReference type="GeneID" id="109708238"/>
<name>A0A6P5EW72_ANACO</name>
<protein>
    <submittedName>
        <fullName evidence="2">Uncharacterized protein LOC109708238</fullName>
    </submittedName>
</protein>
<reference evidence="2" key="2">
    <citation type="submission" date="2025-08" db="UniProtKB">
        <authorList>
            <consortium name="RefSeq"/>
        </authorList>
    </citation>
    <scope>IDENTIFICATION</scope>
    <source>
        <tissue evidence="2">Leaf</tissue>
    </source>
</reference>
<accession>A0A6P5EW72</accession>
<proteinExistence type="predicted"/>
<dbReference type="RefSeq" id="XP_020085488.1">
    <property type="nucleotide sequence ID" value="XM_020229899.1"/>
</dbReference>
<organism evidence="1 2">
    <name type="scientific">Ananas comosus</name>
    <name type="common">Pineapple</name>
    <name type="synonym">Ananas ananas</name>
    <dbReference type="NCBI Taxonomy" id="4615"/>
    <lineage>
        <taxon>Eukaryota</taxon>
        <taxon>Viridiplantae</taxon>
        <taxon>Streptophyta</taxon>
        <taxon>Embryophyta</taxon>
        <taxon>Tracheophyta</taxon>
        <taxon>Spermatophyta</taxon>
        <taxon>Magnoliopsida</taxon>
        <taxon>Liliopsida</taxon>
        <taxon>Poales</taxon>
        <taxon>Bromeliaceae</taxon>
        <taxon>Bromelioideae</taxon>
        <taxon>Ananas</taxon>
    </lineage>
</organism>
<dbReference type="OrthoDB" id="185373at2759"/>
<evidence type="ECO:0000313" key="1">
    <source>
        <dbReference type="Proteomes" id="UP000515123"/>
    </source>
</evidence>
<keyword evidence="1" id="KW-1185">Reference proteome</keyword>
<evidence type="ECO:0000313" key="2">
    <source>
        <dbReference type="RefSeq" id="XP_020085488.1"/>
    </source>
</evidence>
<sequence length="80" mass="9234">MGCSLASSFLSGIRKCLHEGKGRALLFRDITSVGPQHELVDMPLRCRWNIGLAFRDNVRTTDIEFYRDQLDQQLESQTQY</sequence>
<dbReference type="AlphaFoldDB" id="A0A6P5EW72"/>
<dbReference type="Proteomes" id="UP000515123">
    <property type="component" value="Linkage group 3"/>
</dbReference>
<gene>
    <name evidence="2" type="primary">LOC109708238</name>
</gene>
<reference evidence="1" key="1">
    <citation type="journal article" date="2015" name="Nat. Genet.">
        <title>The pineapple genome and the evolution of CAM photosynthesis.</title>
        <authorList>
            <person name="Ming R."/>
            <person name="VanBuren R."/>
            <person name="Wai C.M."/>
            <person name="Tang H."/>
            <person name="Schatz M.C."/>
            <person name="Bowers J.E."/>
            <person name="Lyons E."/>
            <person name="Wang M.L."/>
            <person name="Chen J."/>
            <person name="Biggers E."/>
            <person name="Zhang J."/>
            <person name="Huang L."/>
            <person name="Zhang L."/>
            <person name="Miao W."/>
            <person name="Zhang J."/>
            <person name="Ye Z."/>
            <person name="Miao C."/>
            <person name="Lin Z."/>
            <person name="Wang H."/>
            <person name="Zhou H."/>
            <person name="Yim W.C."/>
            <person name="Priest H.D."/>
            <person name="Zheng C."/>
            <person name="Woodhouse M."/>
            <person name="Edger P.P."/>
            <person name="Guyot R."/>
            <person name="Guo H.B."/>
            <person name="Guo H."/>
            <person name="Zheng G."/>
            <person name="Singh R."/>
            <person name="Sharma A."/>
            <person name="Min X."/>
            <person name="Zheng Y."/>
            <person name="Lee H."/>
            <person name="Gurtowski J."/>
            <person name="Sedlazeck F.J."/>
            <person name="Harkess A."/>
            <person name="McKain M.R."/>
            <person name="Liao Z."/>
            <person name="Fang J."/>
            <person name="Liu J."/>
            <person name="Zhang X."/>
            <person name="Zhang Q."/>
            <person name="Hu W."/>
            <person name="Qin Y."/>
            <person name="Wang K."/>
            <person name="Chen L.Y."/>
            <person name="Shirley N."/>
            <person name="Lin Y.R."/>
            <person name="Liu L.Y."/>
            <person name="Hernandez A.G."/>
            <person name="Wright C.L."/>
            <person name="Bulone V."/>
            <person name="Tuskan G.A."/>
            <person name="Heath K."/>
            <person name="Zee F."/>
            <person name="Moore P.H."/>
            <person name="Sunkar R."/>
            <person name="Leebens-Mack J.H."/>
            <person name="Mockler T."/>
            <person name="Bennetzen J.L."/>
            <person name="Freeling M."/>
            <person name="Sankoff D."/>
            <person name="Paterson A.H."/>
            <person name="Zhu X."/>
            <person name="Yang X."/>
            <person name="Smith J.A."/>
            <person name="Cushman J.C."/>
            <person name="Paull R.E."/>
            <person name="Yu Q."/>
        </authorList>
    </citation>
    <scope>NUCLEOTIDE SEQUENCE [LARGE SCALE GENOMIC DNA]</scope>
    <source>
        <strain evidence="1">cv. F153</strain>
    </source>
</reference>